<dbReference type="InterPro" id="IPR039206">
    <property type="entry name" value="MORF/ORRM1/DAG-like"/>
</dbReference>
<dbReference type="PANTHER" id="PTHR31346">
    <property type="entry name" value="MULTIPLE ORGANELLAR RNA EDITING FACTOR 2, CHLOROPLASTIC-RELATED-RELATED"/>
    <property type="match status" value="1"/>
</dbReference>
<keyword evidence="1" id="KW-0809">Transit peptide</keyword>
<sequence length="535" mass="60451">MLLQRPLNFSTAGTSHSLPAPIPLFVTRTTSTVPFRKVTHSSHRLPRLSTSASHFSPMTSIPSQSPDGSSVSSTSRWMVLMEKPHFSGFSKSEIIDYYVETLARVVGSVRDAQMCIYDASWESDFGFCCDIDDKSSRELARTPGVLSVRPDNSPKAGKKDYRNLNPWLADDFKTDFNIPKFFSSGKDNVYWIVRMKKPGVGRVTKAQMVDYFAQTLTKVLRNEKDAQVSIYHISWEENLGFCCHIDEECAKDLSDVPGVLSVSPDLRVGSENKDYKGTPGVLSARPDDSPEAGNKDYRRLNPWLVDDFKSDFNVPKFSSSGKDNVYWIVRMEKPGVEMVTKAQMVDYYAQTLTKVLRNEKDAQVSIYHISWEEDLGFCCHIDEECAKDLIYVPGVLSVRPDLRVGSEYKDYKGNDADVAIEPSEESQPEVKTKRLFVTGLSFYTSVKTLREAFEGFGELVEVKVIMDKISKRSKGFAFLEYTTEEAAAAALKEMNGKIINGWMIVVDVAKPKQFRPVRERHWQEPGRFPYTSSDC</sequence>
<dbReference type="GO" id="GO:0016554">
    <property type="term" value="P:cytidine to uridine editing"/>
    <property type="evidence" value="ECO:0007669"/>
    <property type="project" value="InterPro"/>
</dbReference>
<evidence type="ECO:0000256" key="1">
    <source>
        <dbReference type="ARBA" id="ARBA00022946"/>
    </source>
</evidence>
<dbReference type="Pfam" id="PF21864">
    <property type="entry name" value="MORF_dom"/>
    <property type="match status" value="3"/>
</dbReference>
<dbReference type="InterPro" id="IPR012677">
    <property type="entry name" value="Nucleotide-bd_a/b_plait_sf"/>
</dbReference>
<feature type="compositionally biased region" description="Low complexity" evidence="3">
    <location>
        <begin position="60"/>
        <end position="69"/>
    </location>
</feature>
<evidence type="ECO:0000313" key="6">
    <source>
        <dbReference type="Proteomes" id="UP000639772"/>
    </source>
</evidence>
<dbReference type="Gene3D" id="3.30.70.80">
    <property type="entry name" value="Peptidase S8 propeptide/proteinase inhibitor I9"/>
    <property type="match status" value="3"/>
</dbReference>
<dbReference type="InterPro" id="IPR037045">
    <property type="entry name" value="S8pro/Inhibitor_I9_sf"/>
</dbReference>
<dbReference type="EMBL" id="JADCNM010000002">
    <property type="protein sequence ID" value="KAG0494624.1"/>
    <property type="molecule type" value="Genomic_DNA"/>
</dbReference>
<dbReference type="GO" id="GO:0003723">
    <property type="term" value="F:RNA binding"/>
    <property type="evidence" value="ECO:0007669"/>
    <property type="project" value="UniProtKB-UniRule"/>
</dbReference>
<reference evidence="5 6" key="1">
    <citation type="journal article" date="2020" name="Nat. Food">
        <title>A phased Vanilla planifolia genome enables genetic improvement of flavour and production.</title>
        <authorList>
            <person name="Hasing T."/>
            <person name="Tang H."/>
            <person name="Brym M."/>
            <person name="Khazi F."/>
            <person name="Huang T."/>
            <person name="Chambers A.H."/>
        </authorList>
    </citation>
    <scope>NUCLEOTIDE SEQUENCE [LARGE SCALE GENOMIC DNA]</scope>
    <source>
        <tissue evidence="5">Leaf</tissue>
    </source>
</reference>
<dbReference type="GO" id="GO:0005739">
    <property type="term" value="C:mitochondrion"/>
    <property type="evidence" value="ECO:0007669"/>
    <property type="project" value="TreeGrafter"/>
</dbReference>
<dbReference type="Gene3D" id="3.30.70.330">
    <property type="match status" value="1"/>
</dbReference>
<dbReference type="InterPro" id="IPR000504">
    <property type="entry name" value="RRM_dom"/>
</dbReference>
<dbReference type="PROSITE" id="PS50102">
    <property type="entry name" value="RRM"/>
    <property type="match status" value="1"/>
</dbReference>
<name>A0A835RSG7_VANPL</name>
<dbReference type="PANTHER" id="PTHR31346:SF11">
    <property type="entry name" value="ORGANELLE RRM DOMAIN-CONTAINING PROTEIN 1, CHLOROPLASTIC"/>
    <property type="match status" value="1"/>
</dbReference>
<feature type="compositionally biased region" description="Polar residues" evidence="3">
    <location>
        <begin position="50"/>
        <end position="59"/>
    </location>
</feature>
<proteinExistence type="predicted"/>
<dbReference type="SMART" id="SM00360">
    <property type="entry name" value="RRM"/>
    <property type="match status" value="1"/>
</dbReference>
<feature type="region of interest" description="Disordered" evidence="3">
    <location>
        <begin position="50"/>
        <end position="69"/>
    </location>
</feature>
<gene>
    <name evidence="5" type="ORF">HPP92_005618</name>
</gene>
<evidence type="ECO:0000256" key="2">
    <source>
        <dbReference type="PROSITE-ProRule" id="PRU00176"/>
    </source>
</evidence>
<protein>
    <recommendedName>
        <fullName evidence="4">RRM domain-containing protein</fullName>
    </recommendedName>
</protein>
<dbReference type="AlphaFoldDB" id="A0A835RSG7"/>
<feature type="domain" description="RRM" evidence="4">
    <location>
        <begin position="433"/>
        <end position="511"/>
    </location>
</feature>
<comment type="caution">
    <text evidence="5">The sequence shown here is derived from an EMBL/GenBank/DDBJ whole genome shotgun (WGS) entry which is preliminary data.</text>
</comment>
<dbReference type="SUPFAM" id="SSF54928">
    <property type="entry name" value="RNA-binding domain, RBD"/>
    <property type="match status" value="1"/>
</dbReference>
<dbReference type="OrthoDB" id="4207594at2759"/>
<dbReference type="InterPro" id="IPR035979">
    <property type="entry name" value="RBD_domain_sf"/>
</dbReference>
<dbReference type="InterPro" id="IPR054059">
    <property type="entry name" value="MORF/ORRM1/DAG-like_MORF"/>
</dbReference>
<dbReference type="Proteomes" id="UP000639772">
    <property type="component" value="Unassembled WGS sequence"/>
</dbReference>
<evidence type="ECO:0000313" key="5">
    <source>
        <dbReference type="EMBL" id="KAG0494624.1"/>
    </source>
</evidence>
<organism evidence="5 6">
    <name type="scientific">Vanilla planifolia</name>
    <name type="common">Vanilla</name>
    <dbReference type="NCBI Taxonomy" id="51239"/>
    <lineage>
        <taxon>Eukaryota</taxon>
        <taxon>Viridiplantae</taxon>
        <taxon>Streptophyta</taxon>
        <taxon>Embryophyta</taxon>
        <taxon>Tracheophyta</taxon>
        <taxon>Spermatophyta</taxon>
        <taxon>Magnoliopsida</taxon>
        <taxon>Liliopsida</taxon>
        <taxon>Asparagales</taxon>
        <taxon>Orchidaceae</taxon>
        <taxon>Vanilloideae</taxon>
        <taxon>Vanilleae</taxon>
        <taxon>Vanilla</taxon>
    </lineage>
</organism>
<dbReference type="GO" id="GO:0080156">
    <property type="term" value="P:mitochondrial mRNA modification"/>
    <property type="evidence" value="ECO:0007669"/>
    <property type="project" value="TreeGrafter"/>
</dbReference>
<keyword evidence="2" id="KW-0694">RNA-binding</keyword>
<dbReference type="Pfam" id="PF00076">
    <property type="entry name" value="RRM_1"/>
    <property type="match status" value="1"/>
</dbReference>
<accession>A0A835RSG7</accession>
<evidence type="ECO:0000259" key="4">
    <source>
        <dbReference type="PROSITE" id="PS50102"/>
    </source>
</evidence>
<evidence type="ECO:0000256" key="3">
    <source>
        <dbReference type="SAM" id="MobiDB-lite"/>
    </source>
</evidence>